<proteinExistence type="predicted"/>
<dbReference type="Proteomes" id="UP000308697">
    <property type="component" value="Unassembled WGS sequence"/>
</dbReference>
<reference evidence="2 3" key="1">
    <citation type="submission" date="2019-04" db="EMBL/GenBank/DDBJ databases">
        <title>Streptomyces piniterrae sp. nov., a heliquinomycin-producing actinomycete isolated from rhizosphere soil of Pinus yunnanensis.</title>
        <authorList>
            <person name="Zhuang X."/>
            <person name="Zhao J."/>
        </authorList>
    </citation>
    <scope>NUCLEOTIDE SEQUENCE [LARGE SCALE GENOMIC DNA]</scope>
    <source>
        <strain evidence="3">jys28</strain>
    </source>
</reference>
<evidence type="ECO:0000313" key="2">
    <source>
        <dbReference type="EMBL" id="TJZ45389.1"/>
    </source>
</evidence>
<name>A0A4U0MWA9_9ACTN</name>
<dbReference type="Pfam" id="PF25232">
    <property type="entry name" value="DUF7848"/>
    <property type="match status" value="1"/>
</dbReference>
<organism evidence="2 3">
    <name type="scientific">Streptomyces piniterrae</name>
    <dbReference type="NCBI Taxonomy" id="2571125"/>
    <lineage>
        <taxon>Bacteria</taxon>
        <taxon>Bacillati</taxon>
        <taxon>Actinomycetota</taxon>
        <taxon>Actinomycetes</taxon>
        <taxon>Kitasatosporales</taxon>
        <taxon>Streptomycetaceae</taxon>
        <taxon>Streptomyces</taxon>
    </lineage>
</organism>
<dbReference type="InterPro" id="IPR057170">
    <property type="entry name" value="DUF7848"/>
</dbReference>
<dbReference type="RefSeq" id="WP_136743131.1">
    <property type="nucleotide sequence ID" value="NZ_SUMB01000011.1"/>
</dbReference>
<gene>
    <name evidence="2" type="ORF">FCH28_29105</name>
</gene>
<keyword evidence="3" id="KW-1185">Reference proteome</keyword>
<sequence length="71" mass="7599">MPDTAVRYFGRCLTCGERSADTADADDGQTWCLRHAGATHHSAYELSAFQYFNANMANVTNPTANGAPSAT</sequence>
<accession>A0A4U0MWA9</accession>
<evidence type="ECO:0000259" key="1">
    <source>
        <dbReference type="Pfam" id="PF25232"/>
    </source>
</evidence>
<evidence type="ECO:0000313" key="3">
    <source>
        <dbReference type="Proteomes" id="UP000308697"/>
    </source>
</evidence>
<comment type="caution">
    <text evidence="2">The sequence shown here is derived from an EMBL/GenBank/DDBJ whole genome shotgun (WGS) entry which is preliminary data.</text>
</comment>
<dbReference type="EMBL" id="SUMB01000011">
    <property type="protein sequence ID" value="TJZ45389.1"/>
    <property type="molecule type" value="Genomic_DNA"/>
</dbReference>
<protein>
    <recommendedName>
        <fullName evidence="1">DUF7848 domain-containing protein</fullName>
    </recommendedName>
</protein>
<dbReference type="OrthoDB" id="4236662at2"/>
<feature type="domain" description="DUF7848" evidence="1">
    <location>
        <begin position="6"/>
        <end position="56"/>
    </location>
</feature>
<dbReference type="AlphaFoldDB" id="A0A4U0MWA9"/>